<dbReference type="KEGG" id="bpb:bpr_II291"/>
<gene>
    <name evidence="2" type="ordered locus">bpr_II291</name>
</gene>
<dbReference type="HOGENOM" id="CLU_1841420_0_0_9"/>
<keyword evidence="2" id="KW-0614">Plasmid</keyword>
<keyword evidence="3" id="KW-1185">Reference proteome</keyword>
<evidence type="ECO:0000256" key="1">
    <source>
        <dbReference type="SAM" id="MobiDB-lite"/>
    </source>
</evidence>
<name>E0S496_BUTPB</name>
<proteinExistence type="predicted"/>
<protein>
    <submittedName>
        <fullName evidence="2">Uncharacterized protein</fullName>
    </submittedName>
</protein>
<feature type="compositionally biased region" description="Acidic residues" evidence="1">
    <location>
        <begin position="105"/>
        <end position="119"/>
    </location>
</feature>
<organism evidence="2 3">
    <name type="scientific">Butyrivibrio proteoclasticus (strain ATCC 51982 / DSM 14932 / B316)</name>
    <name type="common">Clostridium proteoclasticum</name>
    <dbReference type="NCBI Taxonomy" id="515622"/>
    <lineage>
        <taxon>Bacteria</taxon>
        <taxon>Bacillati</taxon>
        <taxon>Bacillota</taxon>
        <taxon>Clostridia</taxon>
        <taxon>Lachnospirales</taxon>
        <taxon>Lachnospiraceae</taxon>
        <taxon>Butyrivibrio</taxon>
    </lineage>
</organism>
<feature type="compositionally biased region" description="Basic residues" evidence="1">
    <location>
        <begin position="128"/>
        <end position="139"/>
    </location>
</feature>
<dbReference type="EMBL" id="CP001812">
    <property type="protein sequence ID" value="ADL36228.1"/>
    <property type="molecule type" value="Genomic_DNA"/>
</dbReference>
<geneLocation type="plasmid" evidence="2 3">
    <name>pCY360</name>
</geneLocation>
<reference evidence="2 3" key="1">
    <citation type="journal article" date="2010" name="PLoS ONE">
        <title>The glycobiome of the rumen bacterium Butyrivibrio proteoclasticus B316(T) highlights adaptation to a polysaccharide-rich environment.</title>
        <authorList>
            <person name="Kelly W.J."/>
            <person name="Leahy S.C."/>
            <person name="Altermann E."/>
            <person name="Yeoman C.J."/>
            <person name="Dunne J.C."/>
            <person name="Kong Z."/>
            <person name="Pacheco D.M."/>
            <person name="Li D."/>
            <person name="Noel S.J."/>
            <person name="Moon C.D."/>
            <person name="Cookson A.L."/>
            <person name="Attwood G.T."/>
        </authorList>
    </citation>
    <scope>NUCLEOTIDE SEQUENCE [LARGE SCALE GENOMIC DNA]</scope>
    <source>
        <strain evidence="3">ATCC 51982 / DSM 14932 / B316</strain>
        <plasmid evidence="3">Plasmid pCY360</plasmid>
    </source>
</reference>
<evidence type="ECO:0000313" key="2">
    <source>
        <dbReference type="EMBL" id="ADL36228.1"/>
    </source>
</evidence>
<accession>E0S496</accession>
<evidence type="ECO:0000313" key="3">
    <source>
        <dbReference type="Proteomes" id="UP000001299"/>
    </source>
</evidence>
<dbReference type="RefSeq" id="WP_013282877.1">
    <property type="nucleotide sequence ID" value="NC_014389.1"/>
</dbReference>
<sequence length="139" mass="15765">MNDKSKVFKDKIQKQVQEIAQECIHQGIPFFMAFATGDDSEKKGRLKLETLPYIAATAGLPETLNIETDDRRFADFVNVLNGFETVPPHDKSNFEVDMADLMPDFPDDDYIPEEAEEVSEEVKEKPKNKAKSTKGKPKK</sequence>
<dbReference type="Proteomes" id="UP000001299">
    <property type="component" value="Plasmid pCY360"/>
</dbReference>
<dbReference type="AlphaFoldDB" id="E0S496"/>
<feature type="region of interest" description="Disordered" evidence="1">
    <location>
        <begin position="103"/>
        <end position="139"/>
    </location>
</feature>